<proteinExistence type="predicted"/>
<keyword evidence="2" id="KW-1185">Reference proteome</keyword>
<dbReference type="RefSeq" id="WP_282514517.1">
    <property type="nucleotide sequence ID" value="NZ_JASCIR010000014.1"/>
</dbReference>
<evidence type="ECO:0000313" key="2">
    <source>
        <dbReference type="Proteomes" id="UP001224661"/>
    </source>
</evidence>
<evidence type="ECO:0000313" key="1">
    <source>
        <dbReference type="EMBL" id="MDI3388083.1"/>
    </source>
</evidence>
<reference evidence="1 2" key="1">
    <citation type="submission" date="2023-05" db="EMBL/GenBank/DDBJ databases">
        <title>Draft genome sequence of Streptomyces sp. B-S-A8 isolated from a cave soil in Thailand.</title>
        <authorList>
            <person name="Chamroensaksri N."/>
            <person name="Muangham S."/>
        </authorList>
    </citation>
    <scope>NUCLEOTIDE SEQUENCE [LARGE SCALE GENOMIC DNA]</scope>
    <source>
        <strain evidence="1 2">B-S-A8</strain>
    </source>
</reference>
<accession>A0ABT6RUG5</accession>
<name>A0ABT6RUG5_9ACTN</name>
<protein>
    <submittedName>
        <fullName evidence="1">Uncharacterized protein</fullName>
    </submittedName>
</protein>
<gene>
    <name evidence="1" type="ORF">QIS99_18025</name>
</gene>
<dbReference type="EMBL" id="JASCIR010000014">
    <property type="protein sequence ID" value="MDI3388083.1"/>
    <property type="molecule type" value="Genomic_DNA"/>
</dbReference>
<dbReference type="Proteomes" id="UP001224661">
    <property type="component" value="Unassembled WGS sequence"/>
</dbReference>
<sequence>MIATSPDGAPWSADQLNERIRGLMLCSGGRLSDEQRAEYQVLVVAWATAVREEVVKVA</sequence>
<comment type="caution">
    <text evidence="1">The sequence shown here is derived from an EMBL/GenBank/DDBJ whole genome shotgun (WGS) entry which is preliminary data.</text>
</comment>
<organism evidence="1 2">
    <name type="scientific">Streptomyces solicavernae</name>
    <dbReference type="NCBI Taxonomy" id="3043614"/>
    <lineage>
        <taxon>Bacteria</taxon>
        <taxon>Bacillati</taxon>
        <taxon>Actinomycetota</taxon>
        <taxon>Actinomycetes</taxon>
        <taxon>Kitasatosporales</taxon>
        <taxon>Streptomycetaceae</taxon>
        <taxon>Streptomyces</taxon>
    </lineage>
</organism>